<dbReference type="SUPFAM" id="SSF57302">
    <property type="entry name" value="Snake toxin-like"/>
    <property type="match status" value="1"/>
</dbReference>
<evidence type="ECO:0000256" key="2">
    <source>
        <dbReference type="SAM" id="SignalP"/>
    </source>
</evidence>
<organism evidence="3 4">
    <name type="scientific">Caenorhabditis nigoni</name>
    <dbReference type="NCBI Taxonomy" id="1611254"/>
    <lineage>
        <taxon>Eukaryota</taxon>
        <taxon>Metazoa</taxon>
        <taxon>Ecdysozoa</taxon>
        <taxon>Nematoda</taxon>
        <taxon>Chromadorea</taxon>
        <taxon>Rhabditida</taxon>
        <taxon>Rhabditina</taxon>
        <taxon>Rhabditomorpha</taxon>
        <taxon>Rhabditoidea</taxon>
        <taxon>Rhabditidae</taxon>
        <taxon>Peloderinae</taxon>
        <taxon>Caenorhabditis</taxon>
    </lineage>
</organism>
<gene>
    <name evidence="3" type="primary">Cnig_chr_IV.g12478</name>
    <name evidence="3" type="ORF">B9Z55_012478</name>
</gene>
<accession>A0A2G5TXC0</accession>
<evidence type="ECO:0000256" key="1">
    <source>
        <dbReference type="SAM" id="Phobius"/>
    </source>
</evidence>
<sequence>MLKIGVFLLVAVEFATALHCNSCDNYVNCSNPASVPCPPHSKCYTLTRNGEITAKGCAHSCQAISYLDGHYCQACSDKDYCNDLQPAHSTIRFRCYTCNSTKTCEEPFIEDCVTDEGCYTIKNMDTHKVISKGCLENAANLMENEYRNDCNNKDHCNTDKEQGIGMNVELKHIFQDRKDGTSRISKEDVGGRLEMAQGIVTTTSFTTSIVSPIFAVLLISYLAL</sequence>
<comment type="caution">
    <text evidence="3">The sequence shown here is derived from an EMBL/GenBank/DDBJ whole genome shotgun (WGS) entry which is preliminary data.</text>
</comment>
<keyword evidence="1" id="KW-0472">Membrane</keyword>
<evidence type="ECO:0000313" key="4">
    <source>
        <dbReference type="Proteomes" id="UP000230233"/>
    </source>
</evidence>
<dbReference type="STRING" id="1611254.A0A2G5TXC0"/>
<keyword evidence="1" id="KW-1133">Transmembrane helix</keyword>
<proteinExistence type="predicted"/>
<dbReference type="AlphaFoldDB" id="A0A2G5TXC0"/>
<dbReference type="Proteomes" id="UP000230233">
    <property type="component" value="Chromosome IV"/>
</dbReference>
<feature type="transmembrane region" description="Helical" evidence="1">
    <location>
        <begin position="205"/>
        <end position="223"/>
    </location>
</feature>
<keyword evidence="2" id="KW-0732">Signal</keyword>
<feature type="chain" id="PRO_5013841914" description="UPAR/Ly6 domain-containing protein" evidence="2">
    <location>
        <begin position="18"/>
        <end position="224"/>
    </location>
</feature>
<keyword evidence="4" id="KW-1185">Reference proteome</keyword>
<evidence type="ECO:0008006" key="5">
    <source>
        <dbReference type="Google" id="ProtNLM"/>
    </source>
</evidence>
<feature type="signal peptide" evidence="2">
    <location>
        <begin position="1"/>
        <end position="17"/>
    </location>
</feature>
<dbReference type="InterPro" id="IPR045860">
    <property type="entry name" value="Snake_toxin-like_sf"/>
</dbReference>
<keyword evidence="1" id="KW-0812">Transmembrane</keyword>
<name>A0A2G5TXC0_9PELO</name>
<reference evidence="4" key="1">
    <citation type="submission" date="2017-10" db="EMBL/GenBank/DDBJ databases">
        <title>Rapid genome shrinkage in a self-fertile nematode reveals novel sperm competition proteins.</title>
        <authorList>
            <person name="Yin D."/>
            <person name="Schwarz E.M."/>
            <person name="Thomas C.G."/>
            <person name="Felde R.L."/>
            <person name="Korf I.F."/>
            <person name="Cutter A.D."/>
            <person name="Schartner C.M."/>
            <person name="Ralston E.J."/>
            <person name="Meyer B.J."/>
            <person name="Haag E.S."/>
        </authorList>
    </citation>
    <scope>NUCLEOTIDE SEQUENCE [LARGE SCALE GENOMIC DNA]</scope>
    <source>
        <strain evidence="4">JU1422</strain>
    </source>
</reference>
<dbReference type="EMBL" id="PDUG01000004">
    <property type="protein sequence ID" value="PIC31959.1"/>
    <property type="molecule type" value="Genomic_DNA"/>
</dbReference>
<evidence type="ECO:0000313" key="3">
    <source>
        <dbReference type="EMBL" id="PIC31959.1"/>
    </source>
</evidence>
<protein>
    <recommendedName>
        <fullName evidence="5">UPAR/Ly6 domain-containing protein</fullName>
    </recommendedName>
</protein>